<dbReference type="EMBL" id="CP011132">
    <property type="protein sequence ID" value="AKE58104.1"/>
    <property type="molecule type" value="Genomic_DNA"/>
</dbReference>
<evidence type="ECO:0000259" key="9">
    <source>
        <dbReference type="Pfam" id="PF02782"/>
    </source>
</evidence>
<dbReference type="InterPro" id="IPR018483">
    <property type="entry name" value="Carb_kinase_FGGY_CS"/>
</dbReference>
<dbReference type="GO" id="GO:0005829">
    <property type="term" value="C:cytosol"/>
    <property type="evidence" value="ECO:0007669"/>
    <property type="project" value="TreeGrafter"/>
</dbReference>
<dbReference type="RefSeq" id="WP_046477202.1">
    <property type="nucleotide sequence ID" value="NZ_CP011132.1"/>
</dbReference>
<dbReference type="Proteomes" id="UP000034085">
    <property type="component" value="Chromosome"/>
</dbReference>
<dbReference type="GO" id="GO:0019563">
    <property type="term" value="P:glycerol catabolic process"/>
    <property type="evidence" value="ECO:0007669"/>
    <property type="project" value="TreeGrafter"/>
</dbReference>
<name>A0A0F6TTK8_CITAM</name>
<dbReference type="InterPro" id="IPR000577">
    <property type="entry name" value="Carb_kinase_FGGY"/>
</dbReference>
<reference evidence="10 11" key="1">
    <citation type="journal article" date="2013" name="Appl. Microbiol. Biotechnol.">
        <title>Glycerol assimilation and production of 1,3-propanediol by Citrobacter amalonaticus Y19.</title>
        <authorList>
            <person name="Ainala S.K."/>
            <person name="Ashok S."/>
            <person name="Ko Y."/>
            <person name="Park S."/>
        </authorList>
    </citation>
    <scope>NUCLEOTIDE SEQUENCE [LARGE SCALE GENOMIC DNA]</scope>
    <source>
        <strain evidence="10 11">Y19</strain>
    </source>
</reference>
<dbReference type="OrthoDB" id="9805576at2"/>
<dbReference type="InterPro" id="IPR043129">
    <property type="entry name" value="ATPase_NBD"/>
</dbReference>
<comment type="similarity">
    <text evidence="1 7">Belongs to the FGGY kinase family.</text>
</comment>
<protein>
    <recommendedName>
        <fullName evidence="6">ATP:glycerol 3-phosphotransferase</fullName>
    </recommendedName>
</protein>
<evidence type="ECO:0000313" key="10">
    <source>
        <dbReference type="EMBL" id="AKE58104.1"/>
    </source>
</evidence>
<dbReference type="Pfam" id="PF00370">
    <property type="entry name" value="FGGY_N"/>
    <property type="match status" value="1"/>
</dbReference>
<keyword evidence="5" id="KW-0067">ATP-binding</keyword>
<evidence type="ECO:0000256" key="2">
    <source>
        <dbReference type="ARBA" id="ARBA00022679"/>
    </source>
</evidence>
<dbReference type="GO" id="GO:0004370">
    <property type="term" value="F:glycerol kinase activity"/>
    <property type="evidence" value="ECO:0007669"/>
    <property type="project" value="TreeGrafter"/>
</dbReference>
<evidence type="ECO:0000256" key="1">
    <source>
        <dbReference type="ARBA" id="ARBA00009156"/>
    </source>
</evidence>
<dbReference type="InterPro" id="IPR018485">
    <property type="entry name" value="FGGY_C"/>
</dbReference>
<feature type="domain" description="Carbohydrate kinase FGGY C-terminal" evidence="9">
    <location>
        <begin position="263"/>
        <end position="454"/>
    </location>
</feature>
<dbReference type="GO" id="GO:0005524">
    <property type="term" value="F:ATP binding"/>
    <property type="evidence" value="ECO:0007669"/>
    <property type="project" value="UniProtKB-KW"/>
</dbReference>
<dbReference type="PATRIC" id="fig|1261127.3.peg.526"/>
<dbReference type="HOGENOM" id="CLU_009281_2_3_6"/>
<proteinExistence type="inferred from homology"/>
<gene>
    <name evidence="10" type="ORF">F384_02545</name>
</gene>
<organism evidence="10 11">
    <name type="scientific">Citrobacter amalonaticus Y19</name>
    <dbReference type="NCBI Taxonomy" id="1261127"/>
    <lineage>
        <taxon>Bacteria</taxon>
        <taxon>Pseudomonadati</taxon>
        <taxon>Pseudomonadota</taxon>
        <taxon>Gammaproteobacteria</taxon>
        <taxon>Enterobacterales</taxon>
        <taxon>Enterobacteriaceae</taxon>
        <taxon>Citrobacter</taxon>
    </lineage>
</organism>
<sequence>MCAAKKEFIIALDEGTTNAKAVALDAQGQVVAKFSQPLAIQTPREGWVEQSGEVLIDASLDVIAKAINHVGADNVAALAISNQRETAIGWYRQTGKPLNSAITWQCTRSAAYCEELRHENKEHLIKTTTGLPIAPLFSASKMRWLLESVADGPQLAAQGKICLGTIDSWLLWNLTGGETFCCDYSNAARTQLLNLHSGQWDETMLELFHIPRAALPEIKPSSGLFGYTRGLSGIPDGIPVMSMVGDSHAALFGHALGEMGCVKATYGTGSSVMAPVTSAQCDISALATTIAWHDGENIIYGLEGNIPHTGDAVAWMADSTGLSELSDAELAHELNTLPASVESTLGVYFVPALTGLGAPWWDDSARGVICGLSRGVKRAHLIRAALESITYQIADVVVAMQQHEDFSLSALMVDGGPTKNDWLMQYQADLLGCPVMRSDVPELSAIGAALLARKALHPGSLTDLKAFLTVHSAFQPDMARHHRLQKRWQEWRNAVNRTLWKPAPSA</sequence>
<evidence type="ECO:0000259" key="8">
    <source>
        <dbReference type="Pfam" id="PF00370"/>
    </source>
</evidence>
<dbReference type="KEGG" id="cama:F384_02545"/>
<evidence type="ECO:0000256" key="6">
    <source>
        <dbReference type="ARBA" id="ARBA00043149"/>
    </source>
</evidence>
<keyword evidence="2 7" id="KW-0808">Transferase</keyword>
<dbReference type="PIRSF" id="PIRSF000538">
    <property type="entry name" value="GlpK"/>
    <property type="match status" value="1"/>
</dbReference>
<dbReference type="Pfam" id="PF02782">
    <property type="entry name" value="FGGY_C"/>
    <property type="match status" value="1"/>
</dbReference>
<feature type="domain" description="Carbohydrate kinase FGGY N-terminal" evidence="8">
    <location>
        <begin position="9"/>
        <end position="253"/>
    </location>
</feature>
<dbReference type="Gene3D" id="3.30.420.40">
    <property type="match status" value="2"/>
</dbReference>
<dbReference type="PANTHER" id="PTHR10196">
    <property type="entry name" value="SUGAR KINASE"/>
    <property type="match status" value="1"/>
</dbReference>
<dbReference type="AlphaFoldDB" id="A0A0F6TTK8"/>
<evidence type="ECO:0000256" key="5">
    <source>
        <dbReference type="ARBA" id="ARBA00022840"/>
    </source>
</evidence>
<dbReference type="PANTHER" id="PTHR10196:SF69">
    <property type="entry name" value="GLYCEROL KINASE"/>
    <property type="match status" value="1"/>
</dbReference>
<evidence type="ECO:0000313" key="11">
    <source>
        <dbReference type="Proteomes" id="UP000034085"/>
    </source>
</evidence>
<dbReference type="SUPFAM" id="SSF53067">
    <property type="entry name" value="Actin-like ATPase domain"/>
    <property type="match status" value="2"/>
</dbReference>
<dbReference type="InterPro" id="IPR018484">
    <property type="entry name" value="FGGY_N"/>
</dbReference>
<keyword evidence="4 7" id="KW-0418">Kinase</keyword>
<evidence type="ECO:0000256" key="7">
    <source>
        <dbReference type="RuleBase" id="RU003733"/>
    </source>
</evidence>
<accession>A0A0F6TTK8</accession>
<keyword evidence="3" id="KW-0547">Nucleotide-binding</keyword>
<dbReference type="CDD" id="cd07769">
    <property type="entry name" value="ASKHA_NBD_FGGY_GK"/>
    <property type="match status" value="1"/>
</dbReference>
<evidence type="ECO:0000256" key="3">
    <source>
        <dbReference type="ARBA" id="ARBA00022741"/>
    </source>
</evidence>
<evidence type="ECO:0000256" key="4">
    <source>
        <dbReference type="ARBA" id="ARBA00022777"/>
    </source>
</evidence>
<dbReference type="PROSITE" id="PS00445">
    <property type="entry name" value="FGGY_KINASES_2"/>
    <property type="match status" value="1"/>
</dbReference>